<dbReference type="AlphaFoldDB" id="A0A8J6CEJ4"/>
<evidence type="ECO:0000313" key="3">
    <source>
        <dbReference type="Proteomes" id="UP000751190"/>
    </source>
</evidence>
<accession>A0A8J6CEJ4</accession>
<protein>
    <submittedName>
        <fullName evidence="2">Uncharacterized protein</fullName>
    </submittedName>
</protein>
<sequence>MERGRAVSVCRSFSTGKADVEAPSACPAVTLDRFALEDAAWLEVCAPNGSLAAAQWADYVALHARAARGEYSRVLVIQDMDFAQGVGNSMRMLSNVFRHAMAVRRAVFINVSAPVMMNLAAGATAGRTPNSRMVRIERFNPGAHMTGRDGVDWRFTGPEGDALAARWRAAGMRETRARLPTWRQQGCPIPELIATDWPPVGSVEEAAHSAQSPAWLTLVGFSCYTRVVALVRQTRNDTLARCRLNALMRPRLHLQRHIRAALRTVAQGACAGANASRVARTPSEPRRLVYTPTSGGASGDGDEEKADRPLLQESAHEFSCMARAGRARAPLARSASTDAAMRSIRAEFGGLRAFVRCALLAAEDGAEVPPVWSTIRRFQSELAARTRAHACAERAPAQTGCERGALFLATDAPPLARAAQASFAPRVVTASGAGTAVLHMSTPTSLLTNSHARLHALRAQLAELCTASAANSLDANCALQLATMRSLVDWFLISLSDTVFTLAAHWGSSFSTTAMARSMLLRSHFEYFDALPKLLCAERARCALRRSETQARAGDAHRLALCEELVAHAARAPAGGSIL</sequence>
<organism evidence="2 3">
    <name type="scientific">Diacronema lutheri</name>
    <name type="common">Unicellular marine alga</name>
    <name type="synonym">Monochrysis lutheri</name>
    <dbReference type="NCBI Taxonomy" id="2081491"/>
    <lineage>
        <taxon>Eukaryota</taxon>
        <taxon>Haptista</taxon>
        <taxon>Haptophyta</taxon>
        <taxon>Pavlovophyceae</taxon>
        <taxon>Pavlovales</taxon>
        <taxon>Pavlovaceae</taxon>
        <taxon>Diacronema</taxon>
    </lineage>
</organism>
<dbReference type="OrthoDB" id="10623466at2759"/>
<feature type="region of interest" description="Disordered" evidence="1">
    <location>
        <begin position="273"/>
        <end position="307"/>
    </location>
</feature>
<proteinExistence type="predicted"/>
<gene>
    <name evidence="2" type="ORF">KFE25_006174</name>
</gene>
<keyword evidence="3" id="KW-1185">Reference proteome</keyword>
<dbReference type="Proteomes" id="UP000751190">
    <property type="component" value="Unassembled WGS sequence"/>
</dbReference>
<reference evidence="2" key="1">
    <citation type="submission" date="2021-05" db="EMBL/GenBank/DDBJ databases">
        <title>The genome of the haptophyte Pavlova lutheri (Diacronema luteri, Pavlovales) - a model for lipid biosynthesis in eukaryotic algae.</title>
        <authorList>
            <person name="Hulatt C.J."/>
            <person name="Posewitz M.C."/>
        </authorList>
    </citation>
    <scope>NUCLEOTIDE SEQUENCE</scope>
    <source>
        <strain evidence="2">NIVA-4/92</strain>
    </source>
</reference>
<dbReference type="EMBL" id="JAGTXO010000002">
    <property type="protein sequence ID" value="KAG8469719.1"/>
    <property type="molecule type" value="Genomic_DNA"/>
</dbReference>
<name>A0A8J6CEJ4_DIALT</name>
<evidence type="ECO:0000313" key="2">
    <source>
        <dbReference type="EMBL" id="KAG8469719.1"/>
    </source>
</evidence>
<evidence type="ECO:0000256" key="1">
    <source>
        <dbReference type="SAM" id="MobiDB-lite"/>
    </source>
</evidence>
<comment type="caution">
    <text evidence="2">The sequence shown here is derived from an EMBL/GenBank/DDBJ whole genome shotgun (WGS) entry which is preliminary data.</text>
</comment>